<feature type="transmembrane region" description="Helical" evidence="9">
    <location>
        <begin position="85"/>
        <end position="105"/>
    </location>
</feature>
<dbReference type="GO" id="GO:0006865">
    <property type="term" value="P:amino acid transport"/>
    <property type="evidence" value="ECO:0007669"/>
    <property type="project" value="UniProtKB-KW"/>
</dbReference>
<evidence type="ECO:0000256" key="8">
    <source>
        <dbReference type="ARBA" id="ARBA00023136"/>
    </source>
</evidence>
<comment type="similarity">
    <text evidence="2">Belongs to the binding-protein-dependent transport system permease family. HisMQ subfamily.</text>
</comment>
<evidence type="ECO:0000256" key="1">
    <source>
        <dbReference type="ARBA" id="ARBA00004651"/>
    </source>
</evidence>
<evidence type="ECO:0000313" key="11">
    <source>
        <dbReference type="EMBL" id="RRC95438.1"/>
    </source>
</evidence>
<proteinExistence type="inferred from homology"/>
<keyword evidence="8 9" id="KW-0472">Membrane</keyword>
<dbReference type="EMBL" id="RQZF01000004">
    <property type="protein sequence ID" value="RRC95438.1"/>
    <property type="molecule type" value="Genomic_DNA"/>
</dbReference>
<dbReference type="InterPro" id="IPR000515">
    <property type="entry name" value="MetI-like"/>
</dbReference>
<gene>
    <name evidence="11" type="ORF">EII11_05890</name>
</gene>
<dbReference type="PROSITE" id="PS50928">
    <property type="entry name" value="ABC_TM1"/>
    <property type="match status" value="1"/>
</dbReference>
<accession>A0A3P1SE62</accession>
<feature type="transmembrane region" description="Helical" evidence="9">
    <location>
        <begin position="32"/>
        <end position="51"/>
    </location>
</feature>
<keyword evidence="3 9" id="KW-0813">Transport</keyword>
<keyword evidence="7 9" id="KW-1133">Transmembrane helix</keyword>
<dbReference type="GO" id="GO:0043190">
    <property type="term" value="C:ATP-binding cassette (ABC) transporter complex"/>
    <property type="evidence" value="ECO:0007669"/>
    <property type="project" value="InterPro"/>
</dbReference>
<dbReference type="Pfam" id="PF00528">
    <property type="entry name" value="BPD_transp_1"/>
    <property type="match status" value="1"/>
</dbReference>
<organism evidence="11 12">
    <name type="scientific">Schaalia canis</name>
    <dbReference type="NCBI Taxonomy" id="100469"/>
    <lineage>
        <taxon>Bacteria</taxon>
        <taxon>Bacillati</taxon>
        <taxon>Actinomycetota</taxon>
        <taxon>Actinomycetes</taxon>
        <taxon>Actinomycetales</taxon>
        <taxon>Actinomycetaceae</taxon>
        <taxon>Schaalia</taxon>
    </lineage>
</organism>
<evidence type="ECO:0000256" key="9">
    <source>
        <dbReference type="RuleBase" id="RU363032"/>
    </source>
</evidence>
<dbReference type="InterPro" id="IPR010065">
    <property type="entry name" value="AA_ABC_transptr_permease_3TM"/>
</dbReference>
<evidence type="ECO:0000256" key="3">
    <source>
        <dbReference type="ARBA" id="ARBA00022448"/>
    </source>
</evidence>
<comment type="caution">
    <text evidence="11">The sequence shown here is derived from an EMBL/GenBank/DDBJ whole genome shotgun (WGS) entry which is preliminary data.</text>
</comment>
<evidence type="ECO:0000256" key="4">
    <source>
        <dbReference type="ARBA" id="ARBA00022475"/>
    </source>
</evidence>
<evidence type="ECO:0000313" key="12">
    <source>
        <dbReference type="Proteomes" id="UP000280444"/>
    </source>
</evidence>
<dbReference type="PANTHER" id="PTHR30614:SF20">
    <property type="entry name" value="GLUTAMINE TRANSPORT SYSTEM PERMEASE PROTEIN GLNP"/>
    <property type="match status" value="1"/>
</dbReference>
<dbReference type="GO" id="GO:0022857">
    <property type="term" value="F:transmembrane transporter activity"/>
    <property type="evidence" value="ECO:0007669"/>
    <property type="project" value="InterPro"/>
</dbReference>
<dbReference type="NCBIfam" id="TIGR01726">
    <property type="entry name" value="HEQRo_perm_3TM"/>
    <property type="match status" value="1"/>
</dbReference>
<keyword evidence="6" id="KW-0029">Amino-acid transport</keyword>
<comment type="subcellular location">
    <subcellularLocation>
        <location evidence="1 9">Cell membrane</location>
        <topology evidence="1 9">Multi-pass membrane protein</topology>
    </subcellularLocation>
</comment>
<reference evidence="11 12" key="1">
    <citation type="submission" date="2018-11" db="EMBL/GenBank/DDBJ databases">
        <title>Genomes From Bacteria Associated with the Canine Oral Cavity: a Test Case for Automated Genome-Based Taxonomic Assignment.</title>
        <authorList>
            <person name="Coil D.A."/>
            <person name="Jospin G."/>
            <person name="Darling A.E."/>
            <person name="Wallis C."/>
            <person name="Davis I.J."/>
            <person name="Harris S."/>
            <person name="Eisen J.A."/>
            <person name="Holcombe L.J."/>
            <person name="O'Flynn C."/>
        </authorList>
    </citation>
    <scope>NUCLEOTIDE SEQUENCE [LARGE SCALE GENOMIC DNA]</scope>
    <source>
        <strain evidence="11 12">OH770</strain>
    </source>
</reference>
<dbReference type="Gene3D" id="1.10.3720.10">
    <property type="entry name" value="MetI-like"/>
    <property type="match status" value="1"/>
</dbReference>
<evidence type="ECO:0000259" key="10">
    <source>
        <dbReference type="PROSITE" id="PS50928"/>
    </source>
</evidence>
<protein>
    <submittedName>
        <fullName evidence="11">Amino acid ABC transporter permease</fullName>
    </submittedName>
</protein>
<feature type="domain" description="ABC transmembrane type-1" evidence="10">
    <location>
        <begin position="81"/>
        <end position="273"/>
    </location>
</feature>
<dbReference type="OrthoDB" id="9814902at2"/>
<keyword evidence="12" id="KW-1185">Reference proteome</keyword>
<evidence type="ECO:0000256" key="6">
    <source>
        <dbReference type="ARBA" id="ARBA00022970"/>
    </source>
</evidence>
<dbReference type="SUPFAM" id="SSF161098">
    <property type="entry name" value="MetI-like"/>
    <property type="match status" value="1"/>
</dbReference>
<dbReference type="AlphaFoldDB" id="A0A3P1SE62"/>
<feature type="transmembrane region" description="Helical" evidence="9">
    <location>
        <begin position="252"/>
        <end position="273"/>
    </location>
</feature>
<evidence type="ECO:0000256" key="7">
    <source>
        <dbReference type="ARBA" id="ARBA00022989"/>
    </source>
</evidence>
<dbReference type="PANTHER" id="PTHR30614">
    <property type="entry name" value="MEMBRANE COMPONENT OF AMINO ACID ABC TRANSPORTER"/>
    <property type="match status" value="1"/>
</dbReference>
<dbReference type="Proteomes" id="UP000280444">
    <property type="component" value="Unassembled WGS sequence"/>
</dbReference>
<dbReference type="CDD" id="cd06261">
    <property type="entry name" value="TM_PBP2"/>
    <property type="match status" value="1"/>
</dbReference>
<keyword evidence="4" id="KW-1003">Cell membrane</keyword>
<feature type="transmembrane region" description="Helical" evidence="9">
    <location>
        <begin position="126"/>
        <end position="146"/>
    </location>
</feature>
<keyword evidence="5 9" id="KW-0812">Transmembrane</keyword>
<dbReference type="InterPro" id="IPR043429">
    <property type="entry name" value="ArtM/GltK/GlnP/TcyL/YhdX-like"/>
</dbReference>
<evidence type="ECO:0000256" key="5">
    <source>
        <dbReference type="ARBA" id="ARBA00022692"/>
    </source>
</evidence>
<name>A0A3P1SE62_9ACTO</name>
<sequence length="290" mass="31859">MQPDPEATATELEISDIELGRRAYRRSKAQRSFALSIVSFLVFAGAIWWVLANSPGWALVQQTFFSPEHFARSFPKVLDGLWLNLRMLIVAAIGVAILSTLLAVARTLGGPIFFPIRFVAAAYTDIFRGVPLLLVLFVIGFGVPGLNPSQRIPVEVLGTIAIILTYSSYVSEVLRAGLESVHPSQRAAARSLGLSHGQTLRHIVVPQAVRKVTPALMNDFIAMQKDVGLISVLGATDAIRAAQLYTASTFNYTSYIVAGLLFIVLSWPLIRFTDWYTARLRRREQMGGAV</sequence>
<feature type="transmembrane region" description="Helical" evidence="9">
    <location>
        <begin position="152"/>
        <end position="170"/>
    </location>
</feature>
<evidence type="ECO:0000256" key="2">
    <source>
        <dbReference type="ARBA" id="ARBA00010072"/>
    </source>
</evidence>
<dbReference type="InterPro" id="IPR035906">
    <property type="entry name" value="MetI-like_sf"/>
</dbReference>